<reference evidence="1 2" key="1">
    <citation type="submission" date="2019-03" db="EMBL/GenBank/DDBJ databases">
        <title>Genomic Encyclopedia of Type Strains, Phase IV (KMG-IV): sequencing the most valuable type-strain genomes for metagenomic binning, comparative biology and taxonomic classification.</title>
        <authorList>
            <person name="Goeker M."/>
        </authorList>
    </citation>
    <scope>NUCLEOTIDE SEQUENCE [LARGE SCALE GENOMIC DNA]</scope>
    <source>
        <strain evidence="1 2">DSM 102940</strain>
    </source>
</reference>
<organism evidence="1 2">
    <name type="scientific">Marinisporobacter balticus</name>
    <dbReference type="NCBI Taxonomy" id="2018667"/>
    <lineage>
        <taxon>Bacteria</taxon>
        <taxon>Bacillati</taxon>
        <taxon>Bacillota</taxon>
        <taxon>Clostridia</taxon>
        <taxon>Peptostreptococcales</taxon>
        <taxon>Thermotaleaceae</taxon>
        <taxon>Marinisporobacter</taxon>
    </lineage>
</organism>
<name>A0A4R2K9Q9_9FIRM</name>
<dbReference type="RefSeq" id="WP_132247461.1">
    <property type="nucleotide sequence ID" value="NZ_SLWV01000031.1"/>
</dbReference>
<accession>A0A4R2K9Q9</accession>
<dbReference type="EMBL" id="SLWV01000031">
    <property type="protein sequence ID" value="TCO69484.1"/>
    <property type="molecule type" value="Genomic_DNA"/>
</dbReference>
<proteinExistence type="predicted"/>
<comment type="caution">
    <text evidence="1">The sequence shown here is derived from an EMBL/GenBank/DDBJ whole genome shotgun (WGS) entry which is preliminary data.</text>
</comment>
<sequence>MGINKILTGMNKVARTLNTAAKNGRDIRDVATGNVDNLIKRKVKSKGLKEANKMINKFLK</sequence>
<evidence type="ECO:0000313" key="2">
    <source>
        <dbReference type="Proteomes" id="UP000294919"/>
    </source>
</evidence>
<protein>
    <submittedName>
        <fullName evidence="1">Uncharacterized protein</fullName>
    </submittedName>
</protein>
<gene>
    <name evidence="1" type="ORF">EV214_1318</name>
</gene>
<dbReference type="AlphaFoldDB" id="A0A4R2K9Q9"/>
<evidence type="ECO:0000313" key="1">
    <source>
        <dbReference type="EMBL" id="TCO69484.1"/>
    </source>
</evidence>
<dbReference type="Proteomes" id="UP000294919">
    <property type="component" value="Unassembled WGS sequence"/>
</dbReference>
<keyword evidence="2" id="KW-1185">Reference proteome</keyword>